<dbReference type="EMBL" id="JACGWK010000002">
    <property type="protein sequence ID" value="KAL0370777.1"/>
    <property type="molecule type" value="Genomic_DNA"/>
</dbReference>
<protein>
    <submittedName>
        <fullName evidence="1">Uncharacterized protein</fullName>
    </submittedName>
</protein>
<accession>A0AAW2QSS0</accession>
<comment type="caution">
    <text evidence="1">The sequence shown here is derived from an EMBL/GenBank/DDBJ whole genome shotgun (WGS) entry which is preliminary data.</text>
</comment>
<dbReference type="AlphaFoldDB" id="A0AAW2QSS0"/>
<gene>
    <name evidence="1" type="ORF">Sangu_0395800</name>
</gene>
<evidence type="ECO:0000313" key="1">
    <source>
        <dbReference type="EMBL" id="KAL0370777.1"/>
    </source>
</evidence>
<dbReference type="SUPFAM" id="SSF56219">
    <property type="entry name" value="DNase I-like"/>
    <property type="match status" value="1"/>
</dbReference>
<dbReference type="PANTHER" id="PTHR33710">
    <property type="entry name" value="BNAC02G09200D PROTEIN"/>
    <property type="match status" value="1"/>
</dbReference>
<dbReference type="Gene3D" id="3.60.10.10">
    <property type="entry name" value="Endonuclease/exonuclease/phosphatase"/>
    <property type="match status" value="1"/>
</dbReference>
<proteinExistence type="predicted"/>
<organism evidence="1">
    <name type="scientific">Sesamum angustifolium</name>
    <dbReference type="NCBI Taxonomy" id="2727405"/>
    <lineage>
        <taxon>Eukaryota</taxon>
        <taxon>Viridiplantae</taxon>
        <taxon>Streptophyta</taxon>
        <taxon>Embryophyta</taxon>
        <taxon>Tracheophyta</taxon>
        <taxon>Spermatophyta</taxon>
        <taxon>Magnoliopsida</taxon>
        <taxon>eudicotyledons</taxon>
        <taxon>Gunneridae</taxon>
        <taxon>Pentapetalae</taxon>
        <taxon>asterids</taxon>
        <taxon>lamiids</taxon>
        <taxon>Lamiales</taxon>
        <taxon>Pedaliaceae</taxon>
        <taxon>Sesamum</taxon>
    </lineage>
</organism>
<reference evidence="1" key="2">
    <citation type="journal article" date="2024" name="Plant">
        <title>Genomic evolution and insights into agronomic trait innovations of Sesamum species.</title>
        <authorList>
            <person name="Miao H."/>
            <person name="Wang L."/>
            <person name="Qu L."/>
            <person name="Liu H."/>
            <person name="Sun Y."/>
            <person name="Le M."/>
            <person name="Wang Q."/>
            <person name="Wei S."/>
            <person name="Zheng Y."/>
            <person name="Lin W."/>
            <person name="Duan Y."/>
            <person name="Cao H."/>
            <person name="Xiong S."/>
            <person name="Wang X."/>
            <person name="Wei L."/>
            <person name="Li C."/>
            <person name="Ma Q."/>
            <person name="Ju M."/>
            <person name="Zhao R."/>
            <person name="Li G."/>
            <person name="Mu C."/>
            <person name="Tian Q."/>
            <person name="Mei H."/>
            <person name="Zhang T."/>
            <person name="Gao T."/>
            <person name="Zhang H."/>
        </authorList>
    </citation>
    <scope>NUCLEOTIDE SEQUENCE</scope>
    <source>
        <strain evidence="1">G01</strain>
    </source>
</reference>
<name>A0AAW2QSS0_9LAMI</name>
<reference evidence="1" key="1">
    <citation type="submission" date="2020-06" db="EMBL/GenBank/DDBJ databases">
        <authorList>
            <person name="Li T."/>
            <person name="Hu X."/>
            <person name="Zhang T."/>
            <person name="Song X."/>
            <person name="Zhang H."/>
            <person name="Dai N."/>
            <person name="Sheng W."/>
            <person name="Hou X."/>
            <person name="Wei L."/>
        </authorList>
    </citation>
    <scope>NUCLEOTIDE SEQUENCE</scope>
    <source>
        <strain evidence="1">G01</strain>
        <tissue evidence="1">Leaf</tissue>
    </source>
</reference>
<sequence>MKGIATLTQMEEDLIFNEARDPGDPKQNTNGGMVELGVEHVQARGELMEQLDLPGDDLNLVSIPLQFTSHCLFTARETVRRGRKPGGGLQGRPRKRPREFTSSIMIKPCIKPTSTVKFKECPTQRRFTGFYGNPDVARRKETWNLLRNLAKVSMRPWFCGGDFNEILVQHEKQGTLSRAQWQINAFRACLSDCGLQDLGFEINIFTWSNHKEAPYTVRARFD</sequence>
<dbReference type="InterPro" id="IPR036691">
    <property type="entry name" value="Endo/exonu/phosph_ase_sf"/>
</dbReference>
<dbReference type="PANTHER" id="PTHR33710:SF71">
    <property type="entry name" value="ENDONUCLEASE_EXONUCLEASE_PHOSPHATASE DOMAIN-CONTAINING PROTEIN"/>
    <property type="match status" value="1"/>
</dbReference>